<proteinExistence type="predicted"/>
<dbReference type="Pfam" id="PF00269">
    <property type="entry name" value="SASP"/>
    <property type="match status" value="1"/>
</dbReference>
<comment type="caution">
    <text evidence="1">The sequence shown here is derived from an EMBL/GenBank/DDBJ whole genome shotgun (WGS) entry which is preliminary data.</text>
</comment>
<dbReference type="EMBL" id="JAVDWA010000008">
    <property type="protein sequence ID" value="MDR7074550.1"/>
    <property type="molecule type" value="Genomic_DNA"/>
</dbReference>
<keyword evidence="2" id="KW-1185">Reference proteome</keyword>
<evidence type="ECO:0000313" key="2">
    <source>
        <dbReference type="Proteomes" id="UP001258181"/>
    </source>
</evidence>
<evidence type="ECO:0000313" key="1">
    <source>
        <dbReference type="EMBL" id="MDR7074550.1"/>
    </source>
</evidence>
<gene>
    <name evidence="1" type="ORF">J2X07_003547</name>
</gene>
<accession>A0ABU1U512</accession>
<sequence>MPRNKLVVKQSEQLVNAFKEEMAEEFGLYRPAAEREAITPKLIKKHKNDKNK</sequence>
<protein>
    <recommendedName>
        <fullName evidence="3">Small, acid-soluble spore protein, alpha/beta type</fullName>
    </recommendedName>
</protein>
<name>A0ABU1U512_9BACL</name>
<dbReference type="InterPro" id="IPR001448">
    <property type="entry name" value="SASP_alpha/beta-type"/>
</dbReference>
<dbReference type="RefSeq" id="WP_310261676.1">
    <property type="nucleotide sequence ID" value="NZ_JAVDWA010000008.1"/>
</dbReference>
<reference evidence="1 2" key="1">
    <citation type="submission" date="2023-07" db="EMBL/GenBank/DDBJ databases">
        <title>Sorghum-associated microbial communities from plants grown in Nebraska, USA.</title>
        <authorList>
            <person name="Schachtman D."/>
        </authorList>
    </citation>
    <scope>NUCLEOTIDE SEQUENCE [LARGE SCALE GENOMIC DNA]</scope>
    <source>
        <strain evidence="1 2">BE211</strain>
    </source>
</reference>
<dbReference type="Proteomes" id="UP001258181">
    <property type="component" value="Unassembled WGS sequence"/>
</dbReference>
<organism evidence="1 2">
    <name type="scientific">Fictibacillus barbaricus</name>
    <dbReference type="NCBI Taxonomy" id="182136"/>
    <lineage>
        <taxon>Bacteria</taxon>
        <taxon>Bacillati</taxon>
        <taxon>Bacillota</taxon>
        <taxon>Bacilli</taxon>
        <taxon>Bacillales</taxon>
        <taxon>Fictibacillaceae</taxon>
        <taxon>Fictibacillus</taxon>
    </lineage>
</organism>
<evidence type="ECO:0008006" key="3">
    <source>
        <dbReference type="Google" id="ProtNLM"/>
    </source>
</evidence>